<dbReference type="EMBL" id="JACJVJ010000002">
    <property type="protein sequence ID" value="MBC2778111.1"/>
    <property type="molecule type" value="Genomic_DNA"/>
</dbReference>
<organism evidence="1 2">
    <name type="scientific">Parasphingopyxis marina</name>
    <dbReference type="NCBI Taxonomy" id="2761622"/>
    <lineage>
        <taxon>Bacteria</taxon>
        <taxon>Pseudomonadati</taxon>
        <taxon>Pseudomonadota</taxon>
        <taxon>Alphaproteobacteria</taxon>
        <taxon>Sphingomonadales</taxon>
        <taxon>Sphingomonadaceae</taxon>
        <taxon>Parasphingopyxis</taxon>
    </lineage>
</organism>
<sequence>MASPWRRRRMCVLHADRPAPVALERISGRGAQLRSNVRPASGSIVTLVHPAAGEIRAEVHAVTDNGIELAFAGDEESVAFALGAIAADMTR</sequence>
<keyword evidence="2" id="KW-1185">Reference proteome</keyword>
<dbReference type="Proteomes" id="UP000564378">
    <property type="component" value="Unassembled WGS sequence"/>
</dbReference>
<reference evidence="1 2" key="1">
    <citation type="submission" date="2020-08" db="EMBL/GenBank/DDBJ databases">
        <title>Draft genome sequence of Parasphingopyxis sp. GrpM-11.</title>
        <authorList>
            <person name="Oh J."/>
            <person name="Roh D.-H."/>
        </authorList>
    </citation>
    <scope>NUCLEOTIDE SEQUENCE [LARGE SCALE GENOMIC DNA]</scope>
    <source>
        <strain evidence="1 2">GrpM-11</strain>
    </source>
</reference>
<dbReference type="AlphaFoldDB" id="A0A842I0B7"/>
<name>A0A842I0B7_9SPHN</name>
<evidence type="ECO:0000313" key="2">
    <source>
        <dbReference type="Proteomes" id="UP000564378"/>
    </source>
</evidence>
<evidence type="ECO:0008006" key="3">
    <source>
        <dbReference type="Google" id="ProtNLM"/>
    </source>
</evidence>
<comment type="caution">
    <text evidence="1">The sequence shown here is derived from an EMBL/GenBank/DDBJ whole genome shotgun (WGS) entry which is preliminary data.</text>
</comment>
<proteinExistence type="predicted"/>
<protein>
    <recommendedName>
        <fullName evidence="3">PilZ domain-containing protein</fullName>
    </recommendedName>
</protein>
<accession>A0A842I0B7</accession>
<evidence type="ECO:0000313" key="1">
    <source>
        <dbReference type="EMBL" id="MBC2778111.1"/>
    </source>
</evidence>
<gene>
    <name evidence="1" type="ORF">H6P80_10835</name>
</gene>